<protein>
    <submittedName>
        <fullName evidence="1">Uncharacterized protein</fullName>
    </submittedName>
</protein>
<dbReference type="OrthoDB" id="2427805at2759"/>
<organism evidence="1 2">
    <name type="scientific">Actinomortierella ambigua</name>
    <dbReference type="NCBI Taxonomy" id="1343610"/>
    <lineage>
        <taxon>Eukaryota</taxon>
        <taxon>Fungi</taxon>
        <taxon>Fungi incertae sedis</taxon>
        <taxon>Mucoromycota</taxon>
        <taxon>Mortierellomycotina</taxon>
        <taxon>Mortierellomycetes</taxon>
        <taxon>Mortierellales</taxon>
        <taxon>Mortierellaceae</taxon>
        <taxon>Actinomortierella</taxon>
    </lineage>
</organism>
<comment type="caution">
    <text evidence="1">The sequence shown here is derived from an EMBL/GenBank/DDBJ whole genome shotgun (WGS) entry which is preliminary data.</text>
</comment>
<dbReference type="AlphaFoldDB" id="A0A9P6PTD8"/>
<evidence type="ECO:0000313" key="1">
    <source>
        <dbReference type="EMBL" id="KAG0252124.1"/>
    </source>
</evidence>
<proteinExistence type="predicted"/>
<keyword evidence="2" id="KW-1185">Reference proteome</keyword>
<feature type="non-terminal residue" evidence="1">
    <location>
        <position position="1"/>
    </location>
</feature>
<name>A0A9P6PTD8_9FUNG</name>
<reference evidence="1" key="1">
    <citation type="journal article" date="2020" name="Fungal Divers.">
        <title>Resolving the Mortierellaceae phylogeny through synthesis of multi-gene phylogenetics and phylogenomics.</title>
        <authorList>
            <person name="Vandepol N."/>
            <person name="Liber J."/>
            <person name="Desiro A."/>
            <person name="Na H."/>
            <person name="Kennedy M."/>
            <person name="Barry K."/>
            <person name="Grigoriev I.V."/>
            <person name="Miller A.N."/>
            <person name="O'Donnell K."/>
            <person name="Stajich J.E."/>
            <person name="Bonito G."/>
        </authorList>
    </citation>
    <scope>NUCLEOTIDE SEQUENCE</scope>
    <source>
        <strain evidence="1">BC1065</strain>
    </source>
</reference>
<dbReference type="Proteomes" id="UP000807716">
    <property type="component" value="Unassembled WGS sequence"/>
</dbReference>
<gene>
    <name evidence="1" type="ORF">DFQ27_008250</name>
</gene>
<sequence>MEGGIPRKQAGDKLDTLACDITNKRDWMIVESCREWDEDSTKYLQEVEVKLFKNLHLIAAHRLEELNHRPGFGQDARFSPYTLVSCMEETIELYDEQKEWGPDNDDN</sequence>
<dbReference type="EMBL" id="JAAAJB010000688">
    <property type="protein sequence ID" value="KAG0252124.1"/>
    <property type="molecule type" value="Genomic_DNA"/>
</dbReference>
<accession>A0A9P6PTD8</accession>
<evidence type="ECO:0000313" key="2">
    <source>
        <dbReference type="Proteomes" id="UP000807716"/>
    </source>
</evidence>